<dbReference type="AlphaFoldDB" id="A0A974NIX0"/>
<gene>
    <name evidence="2" type="ORF">I6J18_12045</name>
</gene>
<sequence>MRELLTEFTDEYILKAETTQVGKDERRIINNPICYLFIGDQSLPALKAIYKMNQRKWANHEGIIYIHVYLEETWQEKNVYSFKAVDEYEAGKRIRPSIYERFYQNESKLIEYNQLLRQVNVRFSELGVMFNSFQKVHLSMVTPIVDPLTILSAELTILLENSCQELFTMHYLDAFCLVEERGIVEDEAAFGISFLEELKVLQRDEYVFTADIHVTKDNIRMPVTRYSGRLFDLVYILGDKDERGLFAPNGMVKNYEIISTIVMMKNKLVSEHQHFTGNESYNNVQFSKNSQDDEGNPVFVTAGFSKVSRPNKAIAINVLYYFYQYLIKVIRERTTKMETDAILRLLELDEFSIERRTESILPSEDKLEEMLVLMPTSTTFSQVKMQTLKEVEDTFFGKSAKLFFAENYETFLNEDRQLAGKRLKQLLSKRVVEQPGYGIYTAYQWTDDSMIQRLLKLKAGYVNQISNQTIELEKVYEELGIHQKFKKNLFSEKTTTRQFISHFLLKIYRMKWQILRNRLNLNTVNMYIDVLETSNQEFEEQIKTLEILENTLREQAEQVITGYQSKINQNIPEYYQRVVELILRDIVETRSTEIFFDESNLGNYSLSLNNGTFLRRVLTMCHKMIFESARLDHTFEDEILARGNIMVSYGDAVVLTKEELFSEIYQLLDKDSACQVHLLEYNQKHRYEENYYFGDYESSFIQFALSMDTNLPYRHGCIHERRTSGIEKLHLMGGFLIEDLRFYQSNYRYYEKYQENGFEFHPDAASITP</sequence>
<evidence type="ECO:0000313" key="2">
    <source>
        <dbReference type="EMBL" id="QQS98499.1"/>
    </source>
</evidence>
<dbReference type="Proteomes" id="UP000595254">
    <property type="component" value="Chromosome"/>
</dbReference>
<proteinExistence type="predicted"/>
<name>A0A974NIX0_PERPY</name>
<keyword evidence="1" id="KW-0175">Coiled coil</keyword>
<dbReference type="EMBL" id="CP068053">
    <property type="protein sequence ID" value="QQS98499.1"/>
    <property type="molecule type" value="Genomic_DNA"/>
</dbReference>
<evidence type="ECO:0000313" key="3">
    <source>
        <dbReference type="Proteomes" id="UP000595254"/>
    </source>
</evidence>
<dbReference type="RefSeq" id="WP_040373130.1">
    <property type="nucleotide sequence ID" value="NZ_CP068053.1"/>
</dbReference>
<accession>A0A974NIX0</accession>
<reference evidence="2 3" key="1">
    <citation type="submission" date="2021-01" db="EMBL/GenBank/DDBJ databases">
        <title>FDA dAtabase for Regulatory Grade micrObial Sequences (FDA-ARGOS): Supporting development and validation of Infectious Disease Dx tests.</title>
        <authorList>
            <person name="Nelson B."/>
            <person name="Plummer A."/>
            <person name="Tallon L."/>
            <person name="Sadzewicz L."/>
            <person name="Zhao X."/>
            <person name="Boylan J."/>
            <person name="Ott S."/>
            <person name="Bowen H."/>
            <person name="Vavikolanu K."/>
            <person name="Mehta A."/>
            <person name="Aluvathingal J."/>
            <person name="Nadendla S."/>
            <person name="Myers T."/>
            <person name="Yan Y."/>
            <person name="Sichtig H."/>
        </authorList>
    </citation>
    <scope>NUCLEOTIDE SEQUENCE [LARGE SCALE GENOMIC DNA]</scope>
    <source>
        <strain evidence="2 3">FDAARGOS_1161</strain>
    </source>
</reference>
<dbReference type="KEGG" id="ppsr:I6J18_12045"/>
<keyword evidence="3" id="KW-1185">Reference proteome</keyword>
<evidence type="ECO:0000256" key="1">
    <source>
        <dbReference type="SAM" id="Coils"/>
    </source>
</evidence>
<organism evidence="2 3">
    <name type="scientific">Peribacillus psychrosaccharolyticus</name>
    <name type="common">Bacillus psychrosaccharolyticus</name>
    <dbReference type="NCBI Taxonomy" id="1407"/>
    <lineage>
        <taxon>Bacteria</taxon>
        <taxon>Bacillati</taxon>
        <taxon>Bacillota</taxon>
        <taxon>Bacilli</taxon>
        <taxon>Bacillales</taxon>
        <taxon>Bacillaceae</taxon>
        <taxon>Peribacillus</taxon>
    </lineage>
</organism>
<protein>
    <submittedName>
        <fullName evidence="2">Uncharacterized protein</fullName>
    </submittedName>
</protein>
<feature type="coiled-coil region" evidence="1">
    <location>
        <begin position="528"/>
        <end position="558"/>
    </location>
</feature>